<protein>
    <submittedName>
        <fullName evidence="2">Uncharacterized protein</fullName>
    </submittedName>
</protein>
<organism evidence="2 3">
    <name type="scientific">Candidatus Kaiserbacteria bacterium RIFCSPHIGHO2_02_FULL_49_34</name>
    <dbReference type="NCBI Taxonomy" id="1798491"/>
    <lineage>
        <taxon>Bacteria</taxon>
        <taxon>Candidatus Kaiseribacteriota</taxon>
    </lineage>
</organism>
<keyword evidence="1" id="KW-0472">Membrane</keyword>
<dbReference type="Proteomes" id="UP000176511">
    <property type="component" value="Unassembled WGS sequence"/>
</dbReference>
<dbReference type="EMBL" id="MFLE01000016">
    <property type="protein sequence ID" value="OGG61656.1"/>
    <property type="molecule type" value="Genomic_DNA"/>
</dbReference>
<feature type="transmembrane region" description="Helical" evidence="1">
    <location>
        <begin position="65"/>
        <end position="86"/>
    </location>
</feature>
<gene>
    <name evidence="2" type="ORF">A3C87_04215</name>
</gene>
<keyword evidence="1" id="KW-0812">Transmembrane</keyword>
<sequence length="88" mass="9429">MTNTLLGLNASVYQLGEMVAILAQLQLLWGFLAGFGLAVLMYSFMATMPVRSVTTRSRLSVGSTIVLALVGLFALAFTVLAIISTVRF</sequence>
<keyword evidence="1" id="KW-1133">Transmembrane helix</keyword>
<comment type="caution">
    <text evidence="2">The sequence shown here is derived from an EMBL/GenBank/DDBJ whole genome shotgun (WGS) entry which is preliminary data.</text>
</comment>
<evidence type="ECO:0000256" key="1">
    <source>
        <dbReference type="SAM" id="Phobius"/>
    </source>
</evidence>
<feature type="transmembrane region" description="Helical" evidence="1">
    <location>
        <begin position="20"/>
        <end position="44"/>
    </location>
</feature>
<evidence type="ECO:0000313" key="2">
    <source>
        <dbReference type="EMBL" id="OGG61656.1"/>
    </source>
</evidence>
<reference evidence="2 3" key="1">
    <citation type="journal article" date="2016" name="Nat. Commun.">
        <title>Thousands of microbial genomes shed light on interconnected biogeochemical processes in an aquifer system.</title>
        <authorList>
            <person name="Anantharaman K."/>
            <person name="Brown C.T."/>
            <person name="Hug L.A."/>
            <person name="Sharon I."/>
            <person name="Castelle C.J."/>
            <person name="Probst A.J."/>
            <person name="Thomas B.C."/>
            <person name="Singh A."/>
            <person name="Wilkins M.J."/>
            <person name="Karaoz U."/>
            <person name="Brodie E.L."/>
            <person name="Williams K.H."/>
            <person name="Hubbard S.S."/>
            <person name="Banfield J.F."/>
        </authorList>
    </citation>
    <scope>NUCLEOTIDE SEQUENCE [LARGE SCALE GENOMIC DNA]</scope>
</reference>
<name>A0A1F6DJT8_9BACT</name>
<accession>A0A1F6DJT8</accession>
<dbReference type="AlphaFoldDB" id="A0A1F6DJT8"/>
<dbReference type="STRING" id="1798491.A3C87_04215"/>
<evidence type="ECO:0000313" key="3">
    <source>
        <dbReference type="Proteomes" id="UP000176511"/>
    </source>
</evidence>
<proteinExistence type="predicted"/>